<dbReference type="AlphaFoldDB" id="A0A9J6A9B4"/>
<keyword evidence="2" id="KW-1185">Reference proteome</keyword>
<dbReference type="EMBL" id="JACXVP010000002">
    <property type="protein sequence ID" value="KAG5620908.1"/>
    <property type="molecule type" value="Genomic_DNA"/>
</dbReference>
<reference evidence="1 2" key="1">
    <citation type="submission" date="2020-09" db="EMBL/GenBank/DDBJ databases">
        <title>De no assembly of potato wild relative species, Solanum commersonii.</title>
        <authorList>
            <person name="Cho K."/>
        </authorList>
    </citation>
    <scope>NUCLEOTIDE SEQUENCE [LARGE SCALE GENOMIC DNA]</scope>
    <source>
        <strain evidence="1">LZ3.2</strain>
        <tissue evidence="1">Leaf</tissue>
    </source>
</reference>
<protein>
    <submittedName>
        <fullName evidence="1">Uncharacterized protein</fullName>
    </submittedName>
</protein>
<comment type="caution">
    <text evidence="1">The sequence shown here is derived from an EMBL/GenBank/DDBJ whole genome shotgun (WGS) entry which is preliminary data.</text>
</comment>
<gene>
    <name evidence="1" type="ORF">H5410_006126</name>
</gene>
<name>A0A9J6A9B4_SOLCO</name>
<organism evidence="1 2">
    <name type="scientific">Solanum commersonii</name>
    <name type="common">Commerson's wild potato</name>
    <name type="synonym">Commerson's nightshade</name>
    <dbReference type="NCBI Taxonomy" id="4109"/>
    <lineage>
        <taxon>Eukaryota</taxon>
        <taxon>Viridiplantae</taxon>
        <taxon>Streptophyta</taxon>
        <taxon>Embryophyta</taxon>
        <taxon>Tracheophyta</taxon>
        <taxon>Spermatophyta</taxon>
        <taxon>Magnoliopsida</taxon>
        <taxon>eudicotyledons</taxon>
        <taxon>Gunneridae</taxon>
        <taxon>Pentapetalae</taxon>
        <taxon>asterids</taxon>
        <taxon>lamiids</taxon>
        <taxon>Solanales</taxon>
        <taxon>Solanaceae</taxon>
        <taxon>Solanoideae</taxon>
        <taxon>Solaneae</taxon>
        <taxon>Solanum</taxon>
    </lineage>
</organism>
<dbReference type="Proteomes" id="UP000824120">
    <property type="component" value="Chromosome 2"/>
</dbReference>
<accession>A0A9J6A9B4</accession>
<proteinExistence type="predicted"/>
<sequence length="69" mass="8117">MRSRWIFGRIRTRQQRCLMNGGGVQWFRCIKTRVISEDQNNCGYQTTKPYYEDLGKSGGDEGEKRGIHF</sequence>
<evidence type="ECO:0000313" key="2">
    <source>
        <dbReference type="Proteomes" id="UP000824120"/>
    </source>
</evidence>
<evidence type="ECO:0000313" key="1">
    <source>
        <dbReference type="EMBL" id="KAG5620908.1"/>
    </source>
</evidence>